<dbReference type="RefSeq" id="XP_002671932.1">
    <property type="nucleotide sequence ID" value="XM_002671886.1"/>
</dbReference>
<dbReference type="VEuPathDB" id="AmoebaDB:NAEGRDRAFT_72920"/>
<dbReference type="KEGG" id="ngr:NAEGRDRAFT_72920"/>
<keyword evidence="2" id="KW-0732">Signal</keyword>
<evidence type="ECO:0000313" key="4">
    <source>
        <dbReference type="Proteomes" id="UP000006671"/>
    </source>
</evidence>
<feature type="signal peptide" evidence="2">
    <location>
        <begin position="1"/>
        <end position="19"/>
    </location>
</feature>
<dbReference type="EMBL" id="GG738901">
    <property type="protein sequence ID" value="EFC39188.1"/>
    <property type="molecule type" value="Genomic_DNA"/>
</dbReference>
<dbReference type="InParanoid" id="D2VV79"/>
<feature type="transmembrane region" description="Helical" evidence="1">
    <location>
        <begin position="411"/>
        <end position="431"/>
    </location>
</feature>
<keyword evidence="1" id="KW-0812">Transmembrane</keyword>
<dbReference type="Proteomes" id="UP000006671">
    <property type="component" value="Unassembled WGS sequence"/>
</dbReference>
<keyword evidence="1" id="KW-1133">Transmembrane helix</keyword>
<dbReference type="OrthoDB" id="10663945at2759"/>
<evidence type="ECO:0000313" key="3">
    <source>
        <dbReference type="EMBL" id="EFC39188.1"/>
    </source>
</evidence>
<gene>
    <name evidence="3" type="ORF">NAEGRDRAFT_72920</name>
</gene>
<accession>D2VV79</accession>
<evidence type="ECO:0000256" key="2">
    <source>
        <dbReference type="SAM" id="SignalP"/>
    </source>
</evidence>
<protein>
    <submittedName>
        <fullName evidence="3">Predicted protein</fullName>
    </submittedName>
</protein>
<reference evidence="3 4" key="1">
    <citation type="journal article" date="2010" name="Cell">
        <title>The genome of Naegleria gruberi illuminates early eukaryotic versatility.</title>
        <authorList>
            <person name="Fritz-Laylin L.K."/>
            <person name="Prochnik S.E."/>
            <person name="Ginger M.L."/>
            <person name="Dacks J.B."/>
            <person name="Carpenter M.L."/>
            <person name="Field M.C."/>
            <person name="Kuo A."/>
            <person name="Paredez A."/>
            <person name="Chapman J."/>
            <person name="Pham J."/>
            <person name="Shu S."/>
            <person name="Neupane R."/>
            <person name="Cipriano M."/>
            <person name="Mancuso J."/>
            <person name="Tu H."/>
            <person name="Salamov A."/>
            <person name="Lindquist E."/>
            <person name="Shapiro H."/>
            <person name="Lucas S."/>
            <person name="Grigoriev I.V."/>
            <person name="Cande W.Z."/>
            <person name="Fulton C."/>
            <person name="Rokhsar D.S."/>
            <person name="Dawson S.C."/>
        </authorList>
    </citation>
    <scope>NUCLEOTIDE SEQUENCE [LARGE SCALE GENOMIC DNA]</scope>
    <source>
        <strain evidence="3 4">NEG-M</strain>
    </source>
</reference>
<dbReference type="AlphaFoldDB" id="D2VV79"/>
<name>D2VV79_NAEGR</name>
<sequence length="433" mass="46655">MKPLLLLILFFTIFSTTGAANFVITSPPSSRQVLKWPFAAWSIWNLPIGNNASYEFGNIYLPNTATIEADPDIIVLNSSNPLTPIYYSSAAWTGASRCQASSSTIITKVPFPSDFIVASDGSNYSGAFLMPDNVTIVQTQPICHCTNSTQTSNVTTLTKTISVSIYGDGAYGSHGGSGLSSIGGTLRLGELIPDSNGTVHPVRHALKGNLWAVYNYYRNGSAVSSCFRWPATGCDGYFADGKSDQYGGTNPYVRPGSLLALNTSININNLGLKTIPGLAIAWTLQNYGMYLADDSYWNAAALETEISPEGNYVTQFKKAWNMDFTSSTNAWAVDVRSLFRMLSVVNSWNKNMWLNVSSSNGTLGAGGGFPLQSWAPPFANDSNIATPVSSSFIHTSSNSPKNSTLANNQRSINACNLTTIILAIVLIILCIQW</sequence>
<dbReference type="GeneID" id="8853455"/>
<keyword evidence="4" id="KW-1185">Reference proteome</keyword>
<proteinExistence type="predicted"/>
<keyword evidence="1" id="KW-0472">Membrane</keyword>
<feature type="chain" id="PRO_5003038408" evidence="2">
    <location>
        <begin position="20"/>
        <end position="433"/>
    </location>
</feature>
<organism evidence="4">
    <name type="scientific">Naegleria gruberi</name>
    <name type="common">Amoeba</name>
    <dbReference type="NCBI Taxonomy" id="5762"/>
    <lineage>
        <taxon>Eukaryota</taxon>
        <taxon>Discoba</taxon>
        <taxon>Heterolobosea</taxon>
        <taxon>Tetramitia</taxon>
        <taxon>Eutetramitia</taxon>
        <taxon>Vahlkampfiidae</taxon>
        <taxon>Naegleria</taxon>
    </lineage>
</organism>
<evidence type="ECO:0000256" key="1">
    <source>
        <dbReference type="SAM" id="Phobius"/>
    </source>
</evidence>